<dbReference type="FunFam" id="3.40.50.300:FF:000659">
    <property type="entry name" value="Deoxyguanosine kinase"/>
    <property type="match status" value="1"/>
</dbReference>
<evidence type="ECO:0000313" key="8">
    <source>
        <dbReference type="EMBL" id="GGH80222.1"/>
    </source>
</evidence>
<dbReference type="InterPro" id="IPR027417">
    <property type="entry name" value="P-loop_NTPase"/>
</dbReference>
<feature type="domain" description="Deoxynucleoside kinase" evidence="7">
    <location>
        <begin position="7"/>
        <end position="196"/>
    </location>
</feature>
<comment type="caution">
    <text evidence="8">The sequence shown here is derived from an EMBL/GenBank/DDBJ whole genome shotgun (WGS) entry which is preliminary data.</text>
</comment>
<keyword evidence="2" id="KW-0808">Transferase</keyword>
<evidence type="ECO:0000313" key="9">
    <source>
        <dbReference type="Proteomes" id="UP000656813"/>
    </source>
</evidence>
<dbReference type="InterPro" id="IPR031314">
    <property type="entry name" value="DNK_dom"/>
</dbReference>
<evidence type="ECO:0000256" key="5">
    <source>
        <dbReference type="ARBA" id="ARBA00022840"/>
    </source>
</evidence>
<sequence>MISTPYIAVEGPIGVGKTTLTRAIAQSFHYTCYEEVVEENPFLKAFYEDIEKASFQTEMFFLTHRFGQLEEIEQKHQAGLPIVSDYHIFKNKLFASQTLKPAHYKKFSAIYEILTSDLPKPNVLIYLEASLEELLKRIKRRNREQEEHLSVDYLKQLVASYEEWIPSFATKHPDVLLITIDTDHLNFADHPEDLQHTLTMIKERIQQGVLE</sequence>
<gene>
    <name evidence="8" type="primary">dgk</name>
    <name evidence="8" type="ORF">GCM10007096_16300</name>
</gene>
<dbReference type="InterPro" id="IPR002624">
    <property type="entry name" value="DCK/DGK"/>
</dbReference>
<dbReference type="AlphaFoldDB" id="A0A8J2ZVQ2"/>
<evidence type="ECO:0000256" key="1">
    <source>
        <dbReference type="ARBA" id="ARBA00007420"/>
    </source>
</evidence>
<accession>A0A8J2ZVQ2</accession>
<evidence type="ECO:0000256" key="2">
    <source>
        <dbReference type="ARBA" id="ARBA00022679"/>
    </source>
</evidence>
<dbReference type="GO" id="GO:0005524">
    <property type="term" value="F:ATP binding"/>
    <property type="evidence" value="ECO:0007669"/>
    <property type="project" value="UniProtKB-KW"/>
</dbReference>
<comment type="similarity">
    <text evidence="1">Belongs to the DCK/DGK family.</text>
</comment>
<dbReference type="InterPro" id="IPR050566">
    <property type="entry name" value="Deoxyribonucleoside_kinase"/>
</dbReference>
<evidence type="ECO:0000256" key="4">
    <source>
        <dbReference type="ARBA" id="ARBA00022777"/>
    </source>
</evidence>
<evidence type="ECO:0000256" key="3">
    <source>
        <dbReference type="ARBA" id="ARBA00022741"/>
    </source>
</evidence>
<dbReference type="GO" id="GO:0005737">
    <property type="term" value="C:cytoplasm"/>
    <property type="evidence" value="ECO:0007669"/>
    <property type="project" value="TreeGrafter"/>
</dbReference>
<dbReference type="Gene3D" id="3.40.50.300">
    <property type="entry name" value="P-loop containing nucleotide triphosphate hydrolases"/>
    <property type="match status" value="1"/>
</dbReference>
<evidence type="ECO:0000259" key="7">
    <source>
        <dbReference type="Pfam" id="PF01712"/>
    </source>
</evidence>
<organism evidence="8 9">
    <name type="scientific">Pullulanibacillus pueri</name>
    <dbReference type="NCBI Taxonomy" id="1437324"/>
    <lineage>
        <taxon>Bacteria</taxon>
        <taxon>Bacillati</taxon>
        <taxon>Bacillota</taxon>
        <taxon>Bacilli</taxon>
        <taxon>Bacillales</taxon>
        <taxon>Sporolactobacillaceae</taxon>
        <taxon>Pullulanibacillus</taxon>
    </lineage>
</organism>
<protein>
    <submittedName>
        <fullName evidence="8">Deoxyguanosine kinase</fullName>
    </submittedName>
</protein>
<keyword evidence="5 6" id="KW-0067">ATP-binding</keyword>
<dbReference type="PANTHER" id="PTHR10513">
    <property type="entry name" value="DEOXYNUCLEOSIDE KINASE"/>
    <property type="match status" value="1"/>
</dbReference>
<dbReference type="SUPFAM" id="SSF52540">
    <property type="entry name" value="P-loop containing nucleoside triphosphate hydrolases"/>
    <property type="match status" value="1"/>
</dbReference>
<keyword evidence="4 8" id="KW-0418">Kinase</keyword>
<feature type="binding site" evidence="6">
    <location>
        <begin position="185"/>
        <end position="187"/>
    </location>
    <ligand>
        <name>ATP</name>
        <dbReference type="ChEBI" id="CHEBI:30616"/>
    </ligand>
</feature>
<reference evidence="8" key="1">
    <citation type="journal article" date="2014" name="Int. J. Syst. Evol. Microbiol.">
        <title>Complete genome sequence of Corynebacterium casei LMG S-19264T (=DSM 44701T), isolated from a smear-ripened cheese.</title>
        <authorList>
            <consortium name="US DOE Joint Genome Institute (JGI-PGF)"/>
            <person name="Walter F."/>
            <person name="Albersmeier A."/>
            <person name="Kalinowski J."/>
            <person name="Ruckert C."/>
        </authorList>
    </citation>
    <scope>NUCLEOTIDE SEQUENCE</scope>
    <source>
        <strain evidence="8">CGMCC 1.12777</strain>
    </source>
</reference>
<keyword evidence="3 6" id="KW-0547">Nucleotide-binding</keyword>
<dbReference type="RefSeq" id="WP_239541256.1">
    <property type="nucleotide sequence ID" value="NZ_BMFV01000010.1"/>
</dbReference>
<dbReference type="PIRSF" id="PIRSF000705">
    <property type="entry name" value="DNK"/>
    <property type="match status" value="1"/>
</dbReference>
<evidence type="ECO:0000256" key="6">
    <source>
        <dbReference type="PIRSR" id="PIRSR000705-3"/>
    </source>
</evidence>
<reference evidence="8" key="2">
    <citation type="submission" date="2020-09" db="EMBL/GenBank/DDBJ databases">
        <authorList>
            <person name="Sun Q."/>
            <person name="Zhou Y."/>
        </authorList>
    </citation>
    <scope>NUCLEOTIDE SEQUENCE</scope>
    <source>
        <strain evidence="8">CGMCC 1.12777</strain>
    </source>
</reference>
<keyword evidence="9" id="KW-1185">Reference proteome</keyword>
<feature type="binding site" evidence="6">
    <location>
        <begin position="137"/>
        <end position="141"/>
    </location>
    <ligand>
        <name>ATP</name>
        <dbReference type="ChEBI" id="CHEBI:30616"/>
    </ligand>
</feature>
<dbReference type="PANTHER" id="PTHR10513:SF46">
    <property type="entry name" value="DEOXYGUANOSINE KINASE"/>
    <property type="match status" value="1"/>
</dbReference>
<dbReference type="EMBL" id="BMFV01000010">
    <property type="protein sequence ID" value="GGH80222.1"/>
    <property type="molecule type" value="Genomic_DNA"/>
</dbReference>
<dbReference type="Proteomes" id="UP000656813">
    <property type="component" value="Unassembled WGS sequence"/>
</dbReference>
<dbReference type="CDD" id="cd01673">
    <property type="entry name" value="dNK"/>
    <property type="match status" value="1"/>
</dbReference>
<dbReference type="GO" id="GO:0019136">
    <property type="term" value="F:deoxynucleoside kinase activity"/>
    <property type="evidence" value="ECO:0007669"/>
    <property type="project" value="InterPro"/>
</dbReference>
<feature type="binding site" evidence="6">
    <location>
        <begin position="11"/>
        <end position="19"/>
    </location>
    <ligand>
        <name>ATP</name>
        <dbReference type="ChEBI" id="CHEBI:30616"/>
    </ligand>
</feature>
<proteinExistence type="inferred from homology"/>
<name>A0A8J2ZVQ2_9BACL</name>
<dbReference type="Pfam" id="PF01712">
    <property type="entry name" value="dNK"/>
    <property type="match status" value="1"/>
</dbReference>